<dbReference type="AlphaFoldDB" id="I2FJI5"/>
<sequence length="94" mass="11250">MIWVLYDLLYLFSDDTHLFGVLFSKLSKLFIYNLRYGNIIFHYFNPYRSERSVTLIKFPFLMLSSFFRYSCFASGSWETMLSMNICICLLILIP</sequence>
<dbReference type="EMBL" id="AB716306">
    <property type="protein sequence ID" value="BAM15170.1"/>
    <property type="molecule type" value="Genomic_DNA"/>
</dbReference>
<accession>I2FJI5</accession>
<name>I2FJI5_9ZZZZ</name>
<organism evidence="1">
    <name type="scientific">uncultured microorganism</name>
    <dbReference type="NCBI Taxonomy" id="358574"/>
    <lineage>
        <taxon>unclassified sequences</taxon>
        <taxon>environmental samples</taxon>
    </lineage>
</organism>
<protein>
    <submittedName>
        <fullName evidence="1">Uncharacterized protein</fullName>
    </submittedName>
</protein>
<proteinExistence type="predicted"/>
<evidence type="ECO:0000313" key="1">
    <source>
        <dbReference type="EMBL" id="BAM15170.1"/>
    </source>
</evidence>
<reference evidence="1" key="1">
    <citation type="submission" date="2012-05" db="EMBL/GenBank/DDBJ databases">
        <title>Distribution of dehalogenation activities and characterization of organohalide-responsive genes in marine subsurface sediments of the Nankai Trough plate-subduction zone.</title>
        <authorList>
            <person name="Futagami T."/>
            <person name="Morono Y."/>
            <person name="Terada T."/>
            <person name="Kaksonen A.H."/>
            <person name="Inagaki F."/>
        </authorList>
    </citation>
    <scope>NUCLEOTIDE SEQUENCE</scope>
</reference>